<accession>V4BKC1</accession>
<dbReference type="OMA" id="QSKAVHW"/>
<evidence type="ECO:0000256" key="2">
    <source>
        <dbReference type="ARBA" id="ARBA00022737"/>
    </source>
</evidence>
<evidence type="ECO:0000256" key="1">
    <source>
        <dbReference type="ARBA" id="ARBA00022443"/>
    </source>
</evidence>
<feature type="domain" description="SH3" evidence="5">
    <location>
        <begin position="245"/>
        <end position="306"/>
    </location>
</feature>
<sequence>QEQLYEEERRRKVLQEEQNNESRRHNDFFMPSMKSPIPNDRFNDTNGMLGVQTLSPNSMPSNQSGSIELPFRKGDIIYLLRQIDKNWFEGERYGRVGIFPVNYVEVMTSIEAAQAAAVQAEGQGRVKFNFTAQSPVELSLRKGEYVTLLRSVDDNWFEGRSGNKQGIFPSAYIEIIHEPSTPLITPAPSVILFSQKSQLSPTQGKKQVTINTSAYQDQKASPSKGYGVKSKVADDDLAINRYEYVIYYRYRAVYAYKPQNEDELELQEGDEVYVMEKCDDGWFVGTSGRSGNFGTFPGNYVQLICKLINIC</sequence>
<feature type="domain" description="SH3" evidence="5">
    <location>
        <begin position="46"/>
        <end position="109"/>
    </location>
</feature>
<dbReference type="InterPro" id="IPR050384">
    <property type="entry name" value="Endophilin_SH3RF"/>
</dbReference>
<evidence type="ECO:0000256" key="4">
    <source>
        <dbReference type="SAM" id="MobiDB-lite"/>
    </source>
</evidence>
<proteinExistence type="predicted"/>
<dbReference type="STRING" id="225164.V4BKC1"/>
<feature type="non-terminal residue" evidence="6">
    <location>
        <position position="1"/>
    </location>
</feature>
<dbReference type="RefSeq" id="XP_009060075.1">
    <property type="nucleotide sequence ID" value="XM_009061827.1"/>
</dbReference>
<keyword evidence="2" id="KW-0677">Repeat</keyword>
<dbReference type="PRINTS" id="PR00452">
    <property type="entry name" value="SH3DOMAIN"/>
</dbReference>
<dbReference type="HOGENOM" id="CLU_003951_0_1_1"/>
<dbReference type="AlphaFoldDB" id="V4BKC1"/>
<evidence type="ECO:0000313" key="7">
    <source>
        <dbReference type="Proteomes" id="UP000030746"/>
    </source>
</evidence>
<feature type="domain" description="SH3" evidence="5">
    <location>
        <begin position="119"/>
        <end position="178"/>
    </location>
</feature>
<dbReference type="KEGG" id="lgi:LOTGIDRAFT_106053"/>
<dbReference type="PANTHER" id="PTHR14167">
    <property type="entry name" value="SH3 DOMAIN-CONTAINING"/>
    <property type="match status" value="1"/>
</dbReference>
<keyword evidence="7" id="KW-1185">Reference proteome</keyword>
<dbReference type="SMART" id="SM00326">
    <property type="entry name" value="SH3"/>
    <property type="match status" value="3"/>
</dbReference>
<keyword evidence="1 3" id="KW-0728">SH3 domain</keyword>
<dbReference type="Pfam" id="PF00018">
    <property type="entry name" value="SH3_1"/>
    <property type="match status" value="1"/>
</dbReference>
<dbReference type="Gene3D" id="2.30.30.40">
    <property type="entry name" value="SH3 Domains"/>
    <property type="match status" value="3"/>
</dbReference>
<name>V4BKC1_LOTGI</name>
<dbReference type="OrthoDB" id="19092at2759"/>
<gene>
    <name evidence="6" type="ORF">LOTGIDRAFT_106053</name>
</gene>
<evidence type="ECO:0000313" key="6">
    <source>
        <dbReference type="EMBL" id="ESO89029.1"/>
    </source>
</evidence>
<dbReference type="PROSITE" id="PS50002">
    <property type="entry name" value="SH3"/>
    <property type="match status" value="3"/>
</dbReference>
<dbReference type="GeneID" id="20230061"/>
<dbReference type="Proteomes" id="UP000030746">
    <property type="component" value="Unassembled WGS sequence"/>
</dbReference>
<dbReference type="PANTHER" id="PTHR14167:SF116">
    <property type="entry name" value="CAP, ISOFORM AC"/>
    <property type="match status" value="1"/>
</dbReference>
<dbReference type="PRINTS" id="PR00499">
    <property type="entry name" value="P67PHOX"/>
</dbReference>
<evidence type="ECO:0000256" key="3">
    <source>
        <dbReference type="PROSITE-ProRule" id="PRU00192"/>
    </source>
</evidence>
<dbReference type="InterPro" id="IPR036028">
    <property type="entry name" value="SH3-like_dom_sf"/>
</dbReference>
<dbReference type="EMBL" id="KB202619">
    <property type="protein sequence ID" value="ESO89029.1"/>
    <property type="molecule type" value="Genomic_DNA"/>
</dbReference>
<dbReference type="InterPro" id="IPR001452">
    <property type="entry name" value="SH3_domain"/>
</dbReference>
<dbReference type="Pfam" id="PF07653">
    <property type="entry name" value="SH3_2"/>
    <property type="match status" value="1"/>
</dbReference>
<feature type="region of interest" description="Disordered" evidence="4">
    <location>
        <begin position="1"/>
        <end position="40"/>
    </location>
</feature>
<dbReference type="FunFam" id="2.30.30.40:FF:000001">
    <property type="entry name" value="Sorbin and SH3 domain-containing protein 1 isoform 2"/>
    <property type="match status" value="1"/>
</dbReference>
<reference evidence="6 7" key="1">
    <citation type="journal article" date="2013" name="Nature">
        <title>Insights into bilaterian evolution from three spiralian genomes.</title>
        <authorList>
            <person name="Simakov O."/>
            <person name="Marletaz F."/>
            <person name="Cho S.J."/>
            <person name="Edsinger-Gonzales E."/>
            <person name="Havlak P."/>
            <person name="Hellsten U."/>
            <person name="Kuo D.H."/>
            <person name="Larsson T."/>
            <person name="Lv J."/>
            <person name="Arendt D."/>
            <person name="Savage R."/>
            <person name="Osoegawa K."/>
            <person name="de Jong P."/>
            <person name="Grimwood J."/>
            <person name="Chapman J.A."/>
            <person name="Shapiro H."/>
            <person name="Aerts A."/>
            <person name="Otillar R.P."/>
            <person name="Terry A.Y."/>
            <person name="Boore J.L."/>
            <person name="Grigoriev I.V."/>
            <person name="Lindberg D.R."/>
            <person name="Seaver E.C."/>
            <person name="Weisblat D.A."/>
            <person name="Putnam N.H."/>
            <person name="Rokhsar D.S."/>
        </authorList>
    </citation>
    <scope>NUCLEOTIDE SEQUENCE [LARGE SCALE GENOMIC DNA]</scope>
</reference>
<evidence type="ECO:0000259" key="5">
    <source>
        <dbReference type="PROSITE" id="PS50002"/>
    </source>
</evidence>
<dbReference type="Pfam" id="PF14604">
    <property type="entry name" value="SH3_9"/>
    <property type="match status" value="1"/>
</dbReference>
<dbReference type="CTD" id="20230061"/>
<protein>
    <recommendedName>
        <fullName evidence="5">SH3 domain-containing protein</fullName>
    </recommendedName>
</protein>
<organism evidence="6 7">
    <name type="scientific">Lottia gigantea</name>
    <name type="common">Giant owl limpet</name>
    <dbReference type="NCBI Taxonomy" id="225164"/>
    <lineage>
        <taxon>Eukaryota</taxon>
        <taxon>Metazoa</taxon>
        <taxon>Spiralia</taxon>
        <taxon>Lophotrochozoa</taxon>
        <taxon>Mollusca</taxon>
        <taxon>Gastropoda</taxon>
        <taxon>Patellogastropoda</taxon>
        <taxon>Lottioidea</taxon>
        <taxon>Lottiidae</taxon>
        <taxon>Lottia</taxon>
    </lineage>
</organism>
<feature type="compositionally biased region" description="Basic and acidic residues" evidence="4">
    <location>
        <begin position="1"/>
        <end position="27"/>
    </location>
</feature>
<dbReference type="SUPFAM" id="SSF50044">
    <property type="entry name" value="SH3-domain"/>
    <property type="match status" value="3"/>
</dbReference>